<dbReference type="NCBIfam" id="TIGR00604">
    <property type="entry name" value="rad3"/>
    <property type="match status" value="1"/>
</dbReference>
<dbReference type="GO" id="GO:0006366">
    <property type="term" value="P:transcription by RNA polymerase II"/>
    <property type="evidence" value="ECO:0007669"/>
    <property type="project" value="TreeGrafter"/>
</dbReference>
<dbReference type="GO" id="GO:0005524">
    <property type="term" value="F:ATP binding"/>
    <property type="evidence" value="ECO:0007669"/>
    <property type="project" value="UniProtKB-KW"/>
</dbReference>
<dbReference type="PRINTS" id="PR00852">
    <property type="entry name" value="XRODRMPGMNTD"/>
</dbReference>
<dbReference type="GeneTree" id="ENSGT00950000182970"/>
<dbReference type="InterPro" id="IPR014013">
    <property type="entry name" value="Helic_SF1/SF2_ATP-bd_DinG/Rad3"/>
</dbReference>
<dbReference type="Ensembl" id="ENSGMOT00000068958.1">
    <property type="protein sequence ID" value="ENSGMOP00000042883.1"/>
    <property type="gene ID" value="ENSGMOG00000004258.2"/>
</dbReference>
<dbReference type="InterPro" id="IPR045028">
    <property type="entry name" value="DinG/Rad3-like"/>
</dbReference>
<dbReference type="InterPro" id="IPR013020">
    <property type="entry name" value="Rad3/Chl1-like"/>
</dbReference>
<evidence type="ECO:0000256" key="1">
    <source>
        <dbReference type="ARBA" id="ARBA00022741"/>
    </source>
</evidence>
<dbReference type="Proteomes" id="UP000694546">
    <property type="component" value="Chromosome 16"/>
</dbReference>
<dbReference type="GO" id="GO:0045951">
    <property type="term" value="P:positive regulation of mitotic recombination"/>
    <property type="evidence" value="ECO:0007669"/>
    <property type="project" value="TreeGrafter"/>
</dbReference>
<dbReference type="InterPro" id="IPR006554">
    <property type="entry name" value="Helicase-like_DEXD_c2"/>
</dbReference>
<dbReference type="CDD" id="cd17969">
    <property type="entry name" value="DEAHc_XPD"/>
    <property type="match status" value="1"/>
</dbReference>
<evidence type="ECO:0000256" key="2">
    <source>
        <dbReference type="ARBA" id="ARBA00022801"/>
    </source>
</evidence>
<dbReference type="GO" id="GO:0005634">
    <property type="term" value="C:nucleus"/>
    <property type="evidence" value="ECO:0007669"/>
    <property type="project" value="TreeGrafter"/>
</dbReference>
<dbReference type="Gene3D" id="3.40.50.300">
    <property type="entry name" value="P-loop containing nucleotide triphosphate hydrolases"/>
    <property type="match status" value="1"/>
</dbReference>
<dbReference type="GO" id="GO:0003678">
    <property type="term" value="F:DNA helicase activity"/>
    <property type="evidence" value="ECO:0007669"/>
    <property type="project" value="InterPro"/>
</dbReference>
<keyword evidence="1" id="KW-0547">Nucleotide-binding</keyword>
<evidence type="ECO:0000313" key="6">
    <source>
        <dbReference type="Proteomes" id="UP000694546"/>
    </source>
</evidence>
<accession>A0A8C5B726</accession>
<dbReference type="PANTHER" id="PTHR11472:SF1">
    <property type="entry name" value="GENERAL TRANSCRIPTION AND DNA REPAIR FACTOR IIH HELICASE SUBUNIT XPD"/>
    <property type="match status" value="1"/>
</dbReference>
<keyword evidence="3" id="KW-0067">ATP-binding</keyword>
<sequence length="308" mass="34946">MKLNIEGLLVYFPYDYIYPEQYSYMLELKRTLDAKGHGVLEMPSGTGKTISLLSLILAYQKAYPLEITKLIYCSRTVPEIEKVVEELRKLIEFHCKETGEANNFLALALSSRKNLCIHPEVSALRIGKEVDGKCHSLTASYIRAQRLSDPSLPSCRFYEGFDAIGRQVPLPPGVYNLDDLKEFGQKKGWCPYFLARQAILHANIVVYSYHYLLDPKIADLVSKELTKKAVVVFDEAHNIDNVCIDSMSVNITRRTLDRCTSNVETLQTTIQRIKETDAAKLKEEYRRLVEGLKEVLQGGHFMGKVSGT</sequence>
<dbReference type="InterPro" id="IPR010614">
    <property type="entry name" value="RAD3-like_helicase_DEAD"/>
</dbReference>
<dbReference type="Pfam" id="PF06733">
    <property type="entry name" value="DEAD_2"/>
    <property type="match status" value="1"/>
</dbReference>
<dbReference type="PANTHER" id="PTHR11472">
    <property type="entry name" value="DNA REPAIR DEAD HELICASE RAD3/XP-D SUBFAMILY MEMBER"/>
    <property type="match status" value="1"/>
</dbReference>
<proteinExistence type="predicted"/>
<dbReference type="GO" id="GO:0006289">
    <property type="term" value="P:nucleotide-excision repair"/>
    <property type="evidence" value="ECO:0007669"/>
    <property type="project" value="UniProtKB-ARBA"/>
</dbReference>
<dbReference type="SUPFAM" id="SSF52540">
    <property type="entry name" value="P-loop containing nucleoside triphosphate hydrolases"/>
    <property type="match status" value="1"/>
</dbReference>
<dbReference type="InterPro" id="IPR002464">
    <property type="entry name" value="DNA/RNA_helicase_DEAH_CS"/>
</dbReference>
<reference evidence="5" key="2">
    <citation type="submission" date="2025-09" db="UniProtKB">
        <authorList>
            <consortium name="Ensembl"/>
        </authorList>
    </citation>
    <scope>IDENTIFICATION</scope>
</reference>
<evidence type="ECO:0000256" key="3">
    <source>
        <dbReference type="ARBA" id="ARBA00022840"/>
    </source>
</evidence>
<dbReference type="InterPro" id="IPR001945">
    <property type="entry name" value="RAD3/XPD"/>
</dbReference>
<dbReference type="SMART" id="SM00488">
    <property type="entry name" value="DEXDc2"/>
    <property type="match status" value="1"/>
</dbReference>
<dbReference type="GO" id="GO:0016818">
    <property type="term" value="F:hydrolase activity, acting on acid anhydrides, in phosphorus-containing anhydrides"/>
    <property type="evidence" value="ECO:0007669"/>
    <property type="project" value="InterPro"/>
</dbReference>
<protein>
    <submittedName>
        <fullName evidence="5">Excision repair cross-complementation group 2</fullName>
    </submittedName>
</protein>
<dbReference type="PROSITE" id="PS51193">
    <property type="entry name" value="HELICASE_ATP_BIND_2"/>
    <property type="match status" value="1"/>
</dbReference>
<dbReference type="GO" id="GO:0003684">
    <property type="term" value="F:damaged DNA binding"/>
    <property type="evidence" value="ECO:0007669"/>
    <property type="project" value="TreeGrafter"/>
</dbReference>
<evidence type="ECO:0000259" key="4">
    <source>
        <dbReference type="PROSITE" id="PS51193"/>
    </source>
</evidence>
<dbReference type="InterPro" id="IPR027417">
    <property type="entry name" value="P-loop_NTPase"/>
</dbReference>
<feature type="domain" description="Helicase ATP-binding" evidence="4">
    <location>
        <begin position="7"/>
        <end position="285"/>
    </location>
</feature>
<dbReference type="AlphaFoldDB" id="A0A8C5B726"/>
<keyword evidence="6" id="KW-1185">Reference proteome</keyword>
<organism evidence="5 6">
    <name type="scientific">Gadus morhua</name>
    <name type="common">Atlantic cod</name>
    <dbReference type="NCBI Taxonomy" id="8049"/>
    <lineage>
        <taxon>Eukaryota</taxon>
        <taxon>Metazoa</taxon>
        <taxon>Chordata</taxon>
        <taxon>Craniata</taxon>
        <taxon>Vertebrata</taxon>
        <taxon>Euteleostomi</taxon>
        <taxon>Actinopterygii</taxon>
        <taxon>Neopterygii</taxon>
        <taxon>Teleostei</taxon>
        <taxon>Neoteleostei</taxon>
        <taxon>Acanthomorphata</taxon>
        <taxon>Zeiogadaria</taxon>
        <taxon>Gadariae</taxon>
        <taxon>Gadiformes</taxon>
        <taxon>Gadoidei</taxon>
        <taxon>Gadidae</taxon>
        <taxon>Gadus</taxon>
    </lineage>
</organism>
<dbReference type="PROSITE" id="PS00690">
    <property type="entry name" value="DEAH_ATP_HELICASE"/>
    <property type="match status" value="1"/>
</dbReference>
<name>A0A8C5B726_GADMO</name>
<reference evidence="5" key="1">
    <citation type="submission" date="2025-08" db="UniProtKB">
        <authorList>
            <consortium name="Ensembl"/>
        </authorList>
    </citation>
    <scope>IDENTIFICATION</scope>
</reference>
<evidence type="ECO:0000313" key="5">
    <source>
        <dbReference type="Ensembl" id="ENSGMOP00000042883.1"/>
    </source>
</evidence>
<keyword evidence="2" id="KW-0378">Hydrolase</keyword>